<comment type="similarity">
    <text evidence="3">Belongs to the flavoredoxin family.</text>
</comment>
<organism evidence="5 6">
    <name type="scientific">Hallella mizrahii</name>
    <dbReference type="NCBI Taxonomy" id="2606637"/>
    <lineage>
        <taxon>Bacteria</taxon>
        <taxon>Pseudomonadati</taxon>
        <taxon>Bacteroidota</taxon>
        <taxon>Bacteroidia</taxon>
        <taxon>Bacteroidales</taxon>
        <taxon>Prevotellaceae</taxon>
        <taxon>Hallella</taxon>
    </lineage>
</organism>
<dbReference type="EMBL" id="VUNG01000008">
    <property type="protein sequence ID" value="MST84081.1"/>
    <property type="molecule type" value="Genomic_DNA"/>
</dbReference>
<feature type="domain" description="Flavin reductase like" evidence="4">
    <location>
        <begin position="9"/>
        <end position="152"/>
    </location>
</feature>
<evidence type="ECO:0000313" key="5">
    <source>
        <dbReference type="EMBL" id="MST84081.1"/>
    </source>
</evidence>
<dbReference type="SUPFAM" id="SSF50475">
    <property type="entry name" value="FMN-binding split barrel"/>
    <property type="match status" value="1"/>
</dbReference>
<dbReference type="PANTHER" id="PTHR43567">
    <property type="entry name" value="FLAVOREDOXIN-RELATED-RELATED"/>
    <property type="match status" value="1"/>
</dbReference>
<dbReference type="RefSeq" id="WP_154533658.1">
    <property type="nucleotide sequence ID" value="NZ_VUNG01000008.1"/>
</dbReference>
<accession>A0A7K0KDS6</accession>
<dbReference type="Gene3D" id="2.30.110.10">
    <property type="entry name" value="Electron Transport, Fmn-binding Protein, Chain A"/>
    <property type="match status" value="1"/>
</dbReference>
<reference evidence="5 6" key="1">
    <citation type="submission" date="2019-08" db="EMBL/GenBank/DDBJ databases">
        <title>In-depth cultivation of the pig gut microbiome towards novel bacterial diversity and tailored functional studies.</title>
        <authorList>
            <person name="Wylensek D."/>
            <person name="Hitch T.C.A."/>
            <person name="Clavel T."/>
        </authorList>
    </citation>
    <scope>NUCLEOTIDE SEQUENCE [LARGE SCALE GENOMIC DNA]</scope>
    <source>
        <strain evidence="5 6">LKV-178-WT-2A</strain>
    </source>
</reference>
<evidence type="ECO:0000256" key="1">
    <source>
        <dbReference type="ARBA" id="ARBA00001917"/>
    </source>
</evidence>
<dbReference type="PANTHER" id="PTHR43567:SF1">
    <property type="entry name" value="FLAVOREDOXIN"/>
    <property type="match status" value="1"/>
</dbReference>
<evidence type="ECO:0000256" key="3">
    <source>
        <dbReference type="ARBA" id="ARBA00038054"/>
    </source>
</evidence>
<dbReference type="AlphaFoldDB" id="A0A7K0KDS6"/>
<evidence type="ECO:0000256" key="2">
    <source>
        <dbReference type="ARBA" id="ARBA00022630"/>
    </source>
</evidence>
<evidence type="ECO:0000259" key="4">
    <source>
        <dbReference type="SMART" id="SM00903"/>
    </source>
</evidence>
<dbReference type="Pfam" id="PF01613">
    <property type="entry name" value="Flavin_Reduct"/>
    <property type="match status" value="1"/>
</dbReference>
<protein>
    <submittedName>
        <fullName evidence="5">Flavin reductase family protein</fullName>
    </submittedName>
</protein>
<dbReference type="GO" id="GO:0010181">
    <property type="term" value="F:FMN binding"/>
    <property type="evidence" value="ECO:0007669"/>
    <property type="project" value="InterPro"/>
</dbReference>
<gene>
    <name evidence="5" type="ORF">FYJ73_05270</name>
</gene>
<dbReference type="InterPro" id="IPR002563">
    <property type="entry name" value="Flavin_Rdtase-like_dom"/>
</dbReference>
<proteinExistence type="inferred from homology"/>
<dbReference type="InterPro" id="IPR052174">
    <property type="entry name" value="Flavoredoxin"/>
</dbReference>
<evidence type="ECO:0000313" key="6">
    <source>
        <dbReference type="Proteomes" id="UP000438914"/>
    </source>
</evidence>
<sequence>MKQNIGKKLALYPTPATVVGTVGEEGKVNWMLIAHIGIVSHSKLLLSVHSSHHSVKAIDEQHKLSVNIIDETFVAAADYTGTVSGAKVDKSDIFPYHIGEVGMPVIEHSPLVMECEVVDTYEIDGFKNYICNILNTYVEEDMLDEKGKPDYSKLKPVLFEMPTYKYLRTGDIIGDCVKMGKAYGETLKYE</sequence>
<comment type="caution">
    <text evidence="5">The sequence shown here is derived from an EMBL/GenBank/DDBJ whole genome shotgun (WGS) entry which is preliminary data.</text>
</comment>
<dbReference type="SMART" id="SM00903">
    <property type="entry name" value="Flavin_Reduct"/>
    <property type="match status" value="1"/>
</dbReference>
<dbReference type="Proteomes" id="UP000438914">
    <property type="component" value="Unassembled WGS sequence"/>
</dbReference>
<dbReference type="InterPro" id="IPR012349">
    <property type="entry name" value="Split_barrel_FMN-bd"/>
</dbReference>
<keyword evidence="2" id="KW-0285">Flavoprotein</keyword>
<comment type="cofactor">
    <cofactor evidence="1">
        <name>FMN</name>
        <dbReference type="ChEBI" id="CHEBI:58210"/>
    </cofactor>
</comment>
<keyword evidence="6" id="KW-1185">Reference proteome</keyword>
<dbReference type="GO" id="GO:0016646">
    <property type="term" value="F:oxidoreductase activity, acting on the CH-NH group of donors, NAD or NADP as acceptor"/>
    <property type="evidence" value="ECO:0007669"/>
    <property type="project" value="UniProtKB-ARBA"/>
</dbReference>
<name>A0A7K0KDS6_9BACT</name>